<dbReference type="AlphaFoldDB" id="A0A0M3K4B6"/>
<gene>
    <name evidence="3" type="ORF">ASIM_LOCUS15214</name>
</gene>
<sequence>MQSICLVILLCLISSLSAYSPLRKYASIRTDHFDDEDSLKTEDDEVLKRVVADKSDSEKDAQSEHSLSTGQQPVKTNENDGVVNLEIKKSRQKRQFHYHPHSGEHFHYDIPSPHSPFDFIHADVHHNPNPLLTHAHYRIQDPYSPGHYHANVHYHVDPYSGGLYPHAQMVYHPFKAKK</sequence>
<name>A0A0M3K4B6_ANISI</name>
<feature type="region of interest" description="Disordered" evidence="1">
    <location>
        <begin position="53"/>
        <end position="80"/>
    </location>
</feature>
<dbReference type="EMBL" id="UYRR01032181">
    <property type="protein sequence ID" value="VDK54529.1"/>
    <property type="molecule type" value="Genomic_DNA"/>
</dbReference>
<feature type="chain" id="PRO_5043121245" evidence="2">
    <location>
        <begin position="19"/>
        <end position="178"/>
    </location>
</feature>
<feature type="compositionally biased region" description="Basic and acidic residues" evidence="1">
    <location>
        <begin position="53"/>
        <end position="63"/>
    </location>
</feature>
<dbReference type="Proteomes" id="UP000267096">
    <property type="component" value="Unassembled WGS sequence"/>
</dbReference>
<dbReference type="WBParaSite" id="ASIM_0001580701-mRNA-1">
    <property type="protein sequence ID" value="ASIM_0001580701-mRNA-1"/>
    <property type="gene ID" value="ASIM_0001580701"/>
</dbReference>
<evidence type="ECO:0000313" key="3">
    <source>
        <dbReference type="EMBL" id="VDK54529.1"/>
    </source>
</evidence>
<proteinExistence type="predicted"/>
<reference evidence="5" key="1">
    <citation type="submission" date="2017-02" db="UniProtKB">
        <authorList>
            <consortium name="WormBaseParasite"/>
        </authorList>
    </citation>
    <scope>IDENTIFICATION</scope>
</reference>
<feature type="signal peptide" evidence="2">
    <location>
        <begin position="1"/>
        <end position="18"/>
    </location>
</feature>
<accession>A0A0M3K4B6</accession>
<reference evidence="3 4" key="2">
    <citation type="submission" date="2018-11" db="EMBL/GenBank/DDBJ databases">
        <authorList>
            <consortium name="Pathogen Informatics"/>
        </authorList>
    </citation>
    <scope>NUCLEOTIDE SEQUENCE [LARGE SCALE GENOMIC DNA]</scope>
</reference>
<evidence type="ECO:0000256" key="1">
    <source>
        <dbReference type="SAM" id="MobiDB-lite"/>
    </source>
</evidence>
<keyword evidence="4" id="KW-1185">Reference proteome</keyword>
<evidence type="ECO:0000313" key="5">
    <source>
        <dbReference type="WBParaSite" id="ASIM_0001580701-mRNA-1"/>
    </source>
</evidence>
<protein>
    <submittedName>
        <fullName evidence="5">Histidine-rich glycoprotein</fullName>
    </submittedName>
</protein>
<feature type="compositionally biased region" description="Polar residues" evidence="1">
    <location>
        <begin position="64"/>
        <end position="76"/>
    </location>
</feature>
<organism evidence="5">
    <name type="scientific">Anisakis simplex</name>
    <name type="common">Herring worm</name>
    <dbReference type="NCBI Taxonomy" id="6269"/>
    <lineage>
        <taxon>Eukaryota</taxon>
        <taxon>Metazoa</taxon>
        <taxon>Ecdysozoa</taxon>
        <taxon>Nematoda</taxon>
        <taxon>Chromadorea</taxon>
        <taxon>Rhabditida</taxon>
        <taxon>Spirurina</taxon>
        <taxon>Ascaridomorpha</taxon>
        <taxon>Ascaridoidea</taxon>
        <taxon>Anisakidae</taxon>
        <taxon>Anisakis</taxon>
        <taxon>Anisakis simplex complex</taxon>
    </lineage>
</organism>
<keyword evidence="2" id="KW-0732">Signal</keyword>
<evidence type="ECO:0000313" key="4">
    <source>
        <dbReference type="Proteomes" id="UP000267096"/>
    </source>
</evidence>
<evidence type="ECO:0000256" key="2">
    <source>
        <dbReference type="SAM" id="SignalP"/>
    </source>
</evidence>